<evidence type="ECO:0000313" key="3">
    <source>
        <dbReference type="Proteomes" id="UP000785679"/>
    </source>
</evidence>
<accession>A0A8J8P3R3</accession>
<sequence length="743" mass="81917">MIIYFTTILLAFRLTHQVCTVAQAPFPKIFGSIIDATYINQIDYSGSYLAVAGCSKDKGFRGDTSTNTLFIPVVLVYQGPESTYLWGKSFTAMTGDPFYGVKINSAGTKVVDITNGNLVSVTWVVAATQYDNNYRNLLLLDSGLLYMGDGTQIFKIDPTLVTAAKYSLPSYQTVGLQYNTEQTHIHIFSYAANLCMLTVVDISTFTLVFQRQVQCQSATQSALQTKFQTCTHKEAASDDTIAFQEGTRFYRMRSEYLTPAFTGTTLHDPANPTTLQPMALHCGSSDLLYSLFWATAYQTDYNRVFVGKVDFNSGKMFYTRFLQQILDARPAVIIDANVFYLPSATQTIYKSPSQTFPLGSKTQSIIYSPLSTCQQVDEYEYPPVTLTMDSLVYTATALSYTLNSGSATNYISSIGAITNIDSTKFEGLFSVNCGKEVPLAIPEYNSVSSAQGTNLLEYTLGQSIATFSISPFMAGKVLPGNANPVFQYTLKSFNDALFPMSVNPTNGGITINPTTSLSIGKYTIVVQGLLQDCQTISASFTLQRASNVAPHFFQTLGNTLEQIISPKGESVSAIFPAIIDPDVTQVITVSMRPQPSFVEFTQTDIMVFPGLSTQIGTYPVFVDLFDGIATTTYSLTIHVVKESPYTITNQGPPIFMTEIKTIRLKMEEKATFFLPSIFDPDEDEIVTVSVELGDSLTFANFYNESHALSFNTIRDIVVKPKYMIEVNLIDSNQKPQQISKQCA</sequence>
<organism evidence="2 3">
    <name type="scientific">Halteria grandinella</name>
    <dbReference type="NCBI Taxonomy" id="5974"/>
    <lineage>
        <taxon>Eukaryota</taxon>
        <taxon>Sar</taxon>
        <taxon>Alveolata</taxon>
        <taxon>Ciliophora</taxon>
        <taxon>Intramacronucleata</taxon>
        <taxon>Spirotrichea</taxon>
        <taxon>Stichotrichia</taxon>
        <taxon>Sporadotrichida</taxon>
        <taxon>Halteriidae</taxon>
        <taxon>Halteria</taxon>
    </lineage>
</organism>
<keyword evidence="1" id="KW-0732">Signal</keyword>
<dbReference type="AlphaFoldDB" id="A0A8J8P3R3"/>
<gene>
    <name evidence="2" type="ORF">FGO68_gene1953</name>
</gene>
<evidence type="ECO:0000256" key="1">
    <source>
        <dbReference type="SAM" id="SignalP"/>
    </source>
</evidence>
<proteinExistence type="predicted"/>
<feature type="signal peptide" evidence="1">
    <location>
        <begin position="1"/>
        <end position="17"/>
    </location>
</feature>
<evidence type="ECO:0000313" key="2">
    <source>
        <dbReference type="EMBL" id="TNV86368.1"/>
    </source>
</evidence>
<protein>
    <submittedName>
        <fullName evidence="2">Uncharacterized protein</fullName>
    </submittedName>
</protein>
<dbReference type="EMBL" id="RRYP01001132">
    <property type="protein sequence ID" value="TNV86368.1"/>
    <property type="molecule type" value="Genomic_DNA"/>
</dbReference>
<comment type="caution">
    <text evidence="2">The sequence shown here is derived from an EMBL/GenBank/DDBJ whole genome shotgun (WGS) entry which is preliminary data.</text>
</comment>
<dbReference type="Proteomes" id="UP000785679">
    <property type="component" value="Unassembled WGS sequence"/>
</dbReference>
<feature type="chain" id="PRO_5035239783" evidence="1">
    <location>
        <begin position="18"/>
        <end position="743"/>
    </location>
</feature>
<reference evidence="2" key="1">
    <citation type="submission" date="2019-06" db="EMBL/GenBank/DDBJ databases">
        <authorList>
            <person name="Zheng W."/>
        </authorList>
    </citation>
    <scope>NUCLEOTIDE SEQUENCE</scope>
    <source>
        <strain evidence="2">QDHG01</strain>
    </source>
</reference>
<keyword evidence="3" id="KW-1185">Reference proteome</keyword>
<name>A0A8J8P3R3_HALGN</name>